<protein>
    <submittedName>
        <fullName evidence="1">Uncharacterized protein</fullName>
    </submittedName>
</protein>
<evidence type="ECO:0000313" key="2">
    <source>
        <dbReference type="Proteomes" id="UP000299102"/>
    </source>
</evidence>
<sequence length="128" mass="14948">MPIGRDRRSPKNSNLLGLRTTADQHVASGVFWSVKVTHAGAWQLIRYLGGIIHHVRSITSPQLEGKQSRFYENLDTLWDVEEQVNRFGVVQVAIQRLRQGIPRFVSFFFDVPRMIGRFRPHHWNTKRQ</sequence>
<dbReference type="EMBL" id="BGZK01000508">
    <property type="protein sequence ID" value="GBP47725.1"/>
    <property type="molecule type" value="Genomic_DNA"/>
</dbReference>
<dbReference type="AlphaFoldDB" id="A0A4C1WC67"/>
<organism evidence="1 2">
    <name type="scientific">Eumeta variegata</name>
    <name type="common">Bagworm moth</name>
    <name type="synonym">Eumeta japonica</name>
    <dbReference type="NCBI Taxonomy" id="151549"/>
    <lineage>
        <taxon>Eukaryota</taxon>
        <taxon>Metazoa</taxon>
        <taxon>Ecdysozoa</taxon>
        <taxon>Arthropoda</taxon>
        <taxon>Hexapoda</taxon>
        <taxon>Insecta</taxon>
        <taxon>Pterygota</taxon>
        <taxon>Neoptera</taxon>
        <taxon>Endopterygota</taxon>
        <taxon>Lepidoptera</taxon>
        <taxon>Glossata</taxon>
        <taxon>Ditrysia</taxon>
        <taxon>Tineoidea</taxon>
        <taxon>Psychidae</taxon>
        <taxon>Oiketicinae</taxon>
        <taxon>Eumeta</taxon>
    </lineage>
</organism>
<accession>A0A4C1WC67</accession>
<proteinExistence type="predicted"/>
<gene>
    <name evidence="1" type="ORF">EVAR_14256_1</name>
</gene>
<comment type="caution">
    <text evidence="1">The sequence shown here is derived from an EMBL/GenBank/DDBJ whole genome shotgun (WGS) entry which is preliminary data.</text>
</comment>
<name>A0A4C1WC67_EUMVA</name>
<reference evidence="1 2" key="1">
    <citation type="journal article" date="2019" name="Commun. Biol.">
        <title>The bagworm genome reveals a unique fibroin gene that provides high tensile strength.</title>
        <authorList>
            <person name="Kono N."/>
            <person name="Nakamura H."/>
            <person name="Ohtoshi R."/>
            <person name="Tomita M."/>
            <person name="Numata K."/>
            <person name="Arakawa K."/>
        </authorList>
    </citation>
    <scope>NUCLEOTIDE SEQUENCE [LARGE SCALE GENOMIC DNA]</scope>
</reference>
<evidence type="ECO:0000313" key="1">
    <source>
        <dbReference type="EMBL" id="GBP47725.1"/>
    </source>
</evidence>
<keyword evidence="2" id="KW-1185">Reference proteome</keyword>
<dbReference type="Proteomes" id="UP000299102">
    <property type="component" value="Unassembled WGS sequence"/>
</dbReference>